<keyword evidence="6" id="KW-1185">Reference proteome</keyword>
<dbReference type="Proteomes" id="UP000239494">
    <property type="component" value="Unassembled WGS sequence"/>
</dbReference>
<dbReference type="RefSeq" id="WP_245886717.1">
    <property type="nucleotide sequence ID" value="NZ_PVTF01000005.1"/>
</dbReference>
<keyword evidence="4" id="KW-0732">Signal</keyword>
<dbReference type="InterPro" id="IPR029058">
    <property type="entry name" value="AB_hydrolase_fold"/>
</dbReference>
<feature type="signal peptide" evidence="4">
    <location>
        <begin position="1"/>
        <end position="24"/>
    </location>
</feature>
<organism evidence="5 6">
    <name type="scientific">Umezawaea tangerina</name>
    <dbReference type="NCBI Taxonomy" id="84725"/>
    <lineage>
        <taxon>Bacteria</taxon>
        <taxon>Bacillati</taxon>
        <taxon>Actinomycetota</taxon>
        <taxon>Actinomycetes</taxon>
        <taxon>Pseudonocardiales</taxon>
        <taxon>Pseudonocardiaceae</taxon>
        <taxon>Umezawaea</taxon>
    </lineage>
</organism>
<dbReference type="EMBL" id="PVTF01000005">
    <property type="protein sequence ID" value="PRY41348.1"/>
    <property type="molecule type" value="Genomic_DNA"/>
</dbReference>
<evidence type="ECO:0000256" key="3">
    <source>
        <dbReference type="ARBA" id="ARBA00023098"/>
    </source>
</evidence>
<dbReference type="PANTHER" id="PTHR10272:SF0">
    <property type="entry name" value="PLATELET-ACTIVATING FACTOR ACETYLHYDROLASE"/>
    <property type="match status" value="1"/>
</dbReference>
<dbReference type="PANTHER" id="PTHR10272">
    <property type="entry name" value="PLATELET-ACTIVATING FACTOR ACETYLHYDROLASE"/>
    <property type="match status" value="1"/>
</dbReference>
<proteinExistence type="predicted"/>
<dbReference type="SUPFAM" id="SSF53474">
    <property type="entry name" value="alpha/beta-Hydrolases"/>
    <property type="match status" value="1"/>
</dbReference>
<protein>
    <submittedName>
        <fullName evidence="5">Platelet-activating factor acetylhydrolase isoform II</fullName>
    </submittedName>
</protein>
<dbReference type="GO" id="GO:0003847">
    <property type="term" value="F:1-alkyl-2-acetylglycerophosphocholine esterase activity"/>
    <property type="evidence" value="ECO:0007669"/>
    <property type="project" value="TreeGrafter"/>
</dbReference>
<dbReference type="GO" id="GO:0016042">
    <property type="term" value="P:lipid catabolic process"/>
    <property type="evidence" value="ECO:0007669"/>
    <property type="project" value="UniProtKB-KW"/>
</dbReference>
<keyword evidence="1 5" id="KW-0378">Hydrolase</keyword>
<evidence type="ECO:0000313" key="6">
    <source>
        <dbReference type="Proteomes" id="UP000239494"/>
    </source>
</evidence>
<evidence type="ECO:0000256" key="4">
    <source>
        <dbReference type="SAM" id="SignalP"/>
    </source>
</evidence>
<dbReference type="Pfam" id="PF03403">
    <property type="entry name" value="PAF-AH_p_II"/>
    <property type="match status" value="1"/>
</dbReference>
<dbReference type="AlphaFoldDB" id="A0A2T0T6R2"/>
<keyword evidence="3" id="KW-0443">Lipid metabolism</keyword>
<keyword evidence="2" id="KW-0442">Lipid degradation</keyword>
<reference evidence="5 6" key="1">
    <citation type="submission" date="2018-03" db="EMBL/GenBank/DDBJ databases">
        <title>Genomic Encyclopedia of Archaeal and Bacterial Type Strains, Phase II (KMG-II): from individual species to whole genera.</title>
        <authorList>
            <person name="Goeker M."/>
        </authorList>
    </citation>
    <scope>NUCLEOTIDE SEQUENCE [LARGE SCALE GENOMIC DNA]</scope>
    <source>
        <strain evidence="5 6">DSM 44720</strain>
    </source>
</reference>
<gene>
    <name evidence="5" type="ORF">CLV43_105106</name>
</gene>
<comment type="caution">
    <text evidence="5">The sequence shown here is derived from an EMBL/GenBank/DDBJ whole genome shotgun (WGS) entry which is preliminary data.</text>
</comment>
<evidence type="ECO:0000256" key="2">
    <source>
        <dbReference type="ARBA" id="ARBA00022963"/>
    </source>
</evidence>
<dbReference type="Gene3D" id="3.40.50.1820">
    <property type="entry name" value="alpha/beta hydrolase"/>
    <property type="match status" value="1"/>
</dbReference>
<feature type="chain" id="PRO_5015574359" evidence="4">
    <location>
        <begin position="25"/>
        <end position="373"/>
    </location>
</feature>
<accession>A0A2T0T6R2</accession>
<name>A0A2T0T6R2_9PSEU</name>
<evidence type="ECO:0000313" key="5">
    <source>
        <dbReference type="EMBL" id="PRY41348.1"/>
    </source>
</evidence>
<evidence type="ECO:0000256" key="1">
    <source>
        <dbReference type="ARBA" id="ARBA00022801"/>
    </source>
</evidence>
<sequence>MTPNQLMRRTAAAIAAAVAVVALAAPATATPDQWVLPAPTGPHPVGRTDLHLVDQDRTDPWVPTGPRELMVSLWYPAVADRGDRAPYATAEESRLLLELYGITTAPPDALAGVGTHSRTDAPPLPGRSPLVVLSPGLAFPRWTLTSLAEDLAGRGYVVAGVDHTYEGAAVTFPDGHVAPCVVCKGGTSGTAITASRVLDLSFVLDRLLADPRYGRLVDPDRIEVAGHSIGGSAAAAMMLVDPRVDAGINMDGSFQPAPPEDLARPFLMLGGENGAPGDRPDWDRTWAHLTGWRRWLQVPRATHTSFSDAAVLTEWLGLPPAALPGARVVEIDRAYVAAFTDLHLRHRPQPLLECPSPRFPEVHFVGPAQAPAS</sequence>